<dbReference type="Pfam" id="PF09946">
    <property type="entry name" value="DUF2178"/>
    <property type="match status" value="1"/>
</dbReference>
<dbReference type="KEGG" id="aarg:Aargi30884_08360"/>
<evidence type="ECO:0000313" key="2">
    <source>
        <dbReference type="EMBL" id="BBK21933.1"/>
    </source>
</evidence>
<dbReference type="Proteomes" id="UP000464754">
    <property type="component" value="Chromosome"/>
</dbReference>
<reference evidence="3" key="1">
    <citation type="submission" date="2019-05" db="EMBL/GenBank/DDBJ databases">
        <title>Complete genome sequencing of Absiella argi strain JCM 30884.</title>
        <authorList>
            <person name="Sakamoto M."/>
            <person name="Murakami T."/>
            <person name="Mori H."/>
        </authorList>
    </citation>
    <scope>NUCLEOTIDE SEQUENCE [LARGE SCALE GENOMIC DNA]</scope>
    <source>
        <strain evidence="3">JCM 30884</strain>
    </source>
</reference>
<evidence type="ECO:0000313" key="3">
    <source>
        <dbReference type="Proteomes" id="UP000464754"/>
    </source>
</evidence>
<keyword evidence="1" id="KW-1133">Transmembrane helix</keyword>
<organism evidence="2 3">
    <name type="scientific">Amedibacterium intestinale</name>
    <dbReference type="NCBI Taxonomy" id="2583452"/>
    <lineage>
        <taxon>Bacteria</taxon>
        <taxon>Bacillati</taxon>
        <taxon>Bacillota</taxon>
        <taxon>Erysipelotrichia</taxon>
        <taxon>Erysipelotrichales</taxon>
        <taxon>Erysipelotrichaceae</taxon>
        <taxon>Amedibacterium</taxon>
    </lineage>
</organism>
<evidence type="ECO:0000256" key="1">
    <source>
        <dbReference type="SAM" id="Phobius"/>
    </source>
</evidence>
<feature type="transmembrane region" description="Helical" evidence="1">
    <location>
        <begin position="36"/>
        <end position="53"/>
    </location>
</feature>
<accession>A0A6N4TGM2</accession>
<feature type="transmembrane region" description="Helical" evidence="1">
    <location>
        <begin position="110"/>
        <end position="133"/>
    </location>
</feature>
<protein>
    <submittedName>
        <fullName evidence="2">Uncharacterized protein</fullName>
    </submittedName>
</protein>
<name>A0A6N4TGM2_9FIRM</name>
<keyword evidence="1" id="KW-0472">Membrane</keyword>
<dbReference type="EMBL" id="AP019695">
    <property type="protein sequence ID" value="BBK21933.1"/>
    <property type="molecule type" value="Genomic_DNA"/>
</dbReference>
<dbReference type="RefSeq" id="WP_118362127.1">
    <property type="nucleotide sequence ID" value="NZ_AP019695.1"/>
</dbReference>
<dbReference type="AlphaFoldDB" id="A0A6N4TGM2"/>
<keyword evidence="1" id="KW-0812">Transmembrane</keyword>
<keyword evidence="3" id="KW-1185">Reference proteome</keyword>
<gene>
    <name evidence="2" type="ORF">Aargi30884_08360</name>
</gene>
<dbReference type="InterPro" id="IPR019235">
    <property type="entry name" value="DUF2178_TM"/>
</dbReference>
<proteinExistence type="predicted"/>
<sequence>MQTEKEEKKYKFLLYLEFFLSLLLIILSFFYQPHSFLLPIGVTLLFLVGLRFIHFKKHQKNNNDMYRFFAEQKDERMEFIHQKAAYTALRISLCCIIFAGFITFVLDKEIISITLFSVGIFEYIIIMITEAYYDKSLK</sequence>
<feature type="transmembrane region" description="Helical" evidence="1">
    <location>
        <begin position="12"/>
        <end position="30"/>
    </location>
</feature>
<feature type="transmembrane region" description="Helical" evidence="1">
    <location>
        <begin position="84"/>
        <end position="104"/>
    </location>
</feature>